<dbReference type="SMART" id="SM00448">
    <property type="entry name" value="REC"/>
    <property type="match status" value="1"/>
</dbReference>
<dbReference type="Gene3D" id="3.40.50.2300">
    <property type="match status" value="1"/>
</dbReference>
<keyword evidence="8" id="KW-1185">Reference proteome</keyword>
<dbReference type="PRINTS" id="PR00038">
    <property type="entry name" value="HTHLUXR"/>
</dbReference>
<sequence>MTEMKILIIEDELVVAENIAAVLEQQGYHIAGIADRSTTAITLFKETKPNLIICDIHIKGKLNGIETAKAITALEPVPFLYLTAYSDEATLSEAATTDFEAYLLKPFIPAQLTVAVKLAIERFYTKLPQKTRLALPGKRELEILELIASGKSSAEIADQLFLSVHTVNTHRKNLMNKYDAQSSAELVALAHKQGWIS</sequence>
<dbReference type="GO" id="GO:0000160">
    <property type="term" value="P:phosphorelay signal transduction system"/>
    <property type="evidence" value="ECO:0007669"/>
    <property type="project" value="InterPro"/>
</dbReference>
<keyword evidence="1" id="KW-0805">Transcription regulation</keyword>
<comment type="caution">
    <text evidence="7">The sequence shown here is derived from an EMBL/GenBank/DDBJ whole genome shotgun (WGS) entry which is preliminary data.</text>
</comment>
<dbReference type="AlphaFoldDB" id="A0A4R6ITJ0"/>
<dbReference type="InterPro" id="IPR039420">
    <property type="entry name" value="WalR-like"/>
</dbReference>
<dbReference type="GO" id="GO:0006355">
    <property type="term" value="P:regulation of DNA-templated transcription"/>
    <property type="evidence" value="ECO:0007669"/>
    <property type="project" value="InterPro"/>
</dbReference>
<dbReference type="SUPFAM" id="SSF46894">
    <property type="entry name" value="C-terminal effector domain of the bipartite response regulators"/>
    <property type="match status" value="1"/>
</dbReference>
<reference evidence="7 8" key="1">
    <citation type="submission" date="2019-03" db="EMBL/GenBank/DDBJ databases">
        <title>Genomic Encyclopedia of Archaeal and Bacterial Type Strains, Phase II (KMG-II): from individual species to whole genera.</title>
        <authorList>
            <person name="Goeker M."/>
        </authorList>
    </citation>
    <scope>NUCLEOTIDE SEQUENCE [LARGE SCALE GENOMIC DNA]</scope>
    <source>
        <strain evidence="7 8">DSM 28323</strain>
    </source>
</reference>
<proteinExistence type="predicted"/>
<dbReference type="GO" id="GO:0003677">
    <property type="term" value="F:DNA binding"/>
    <property type="evidence" value="ECO:0007669"/>
    <property type="project" value="UniProtKB-KW"/>
</dbReference>
<feature type="modified residue" description="4-aspartylphosphate" evidence="4">
    <location>
        <position position="55"/>
    </location>
</feature>
<dbReference type="Gene3D" id="1.10.10.10">
    <property type="entry name" value="Winged helix-like DNA-binding domain superfamily/Winged helix DNA-binding domain"/>
    <property type="match status" value="1"/>
</dbReference>
<dbReference type="InterPro" id="IPR001789">
    <property type="entry name" value="Sig_transdc_resp-reg_receiver"/>
</dbReference>
<dbReference type="SUPFAM" id="SSF52172">
    <property type="entry name" value="CheY-like"/>
    <property type="match status" value="1"/>
</dbReference>
<evidence type="ECO:0000259" key="6">
    <source>
        <dbReference type="PROSITE" id="PS50110"/>
    </source>
</evidence>
<evidence type="ECO:0000313" key="8">
    <source>
        <dbReference type="Proteomes" id="UP000295741"/>
    </source>
</evidence>
<gene>
    <name evidence="7" type="ORF">BC659_2776</name>
</gene>
<dbReference type="InterPro" id="IPR000792">
    <property type="entry name" value="Tscrpt_reg_LuxR_C"/>
</dbReference>
<evidence type="ECO:0000256" key="1">
    <source>
        <dbReference type="ARBA" id="ARBA00023015"/>
    </source>
</evidence>
<accession>A0A4R6ITJ0</accession>
<dbReference type="RefSeq" id="WP_133475339.1">
    <property type="nucleotide sequence ID" value="NZ_SNWP01000012.1"/>
</dbReference>
<dbReference type="InterPro" id="IPR036388">
    <property type="entry name" value="WH-like_DNA-bd_sf"/>
</dbReference>
<dbReference type="PROSITE" id="PS50043">
    <property type="entry name" value="HTH_LUXR_2"/>
    <property type="match status" value="1"/>
</dbReference>
<keyword evidence="3" id="KW-0804">Transcription</keyword>
<dbReference type="InterPro" id="IPR016032">
    <property type="entry name" value="Sig_transdc_resp-reg_C-effctor"/>
</dbReference>
<dbReference type="PROSITE" id="PS00622">
    <property type="entry name" value="HTH_LUXR_1"/>
    <property type="match status" value="1"/>
</dbReference>
<dbReference type="CDD" id="cd06170">
    <property type="entry name" value="LuxR_C_like"/>
    <property type="match status" value="1"/>
</dbReference>
<dbReference type="PANTHER" id="PTHR43214">
    <property type="entry name" value="TWO-COMPONENT RESPONSE REGULATOR"/>
    <property type="match status" value="1"/>
</dbReference>
<dbReference type="PROSITE" id="PS50110">
    <property type="entry name" value="RESPONSE_REGULATORY"/>
    <property type="match status" value="1"/>
</dbReference>
<dbReference type="SMART" id="SM00421">
    <property type="entry name" value="HTH_LUXR"/>
    <property type="match status" value="1"/>
</dbReference>
<dbReference type="Pfam" id="PF00196">
    <property type="entry name" value="GerE"/>
    <property type="match status" value="1"/>
</dbReference>
<dbReference type="CDD" id="cd17534">
    <property type="entry name" value="REC_DC-like"/>
    <property type="match status" value="1"/>
</dbReference>
<feature type="domain" description="HTH luxR-type" evidence="5">
    <location>
        <begin position="129"/>
        <end position="194"/>
    </location>
</feature>
<dbReference type="Pfam" id="PF00072">
    <property type="entry name" value="Response_reg"/>
    <property type="match status" value="1"/>
</dbReference>
<keyword evidence="4" id="KW-0597">Phosphoprotein</keyword>
<evidence type="ECO:0000256" key="2">
    <source>
        <dbReference type="ARBA" id="ARBA00023125"/>
    </source>
</evidence>
<feature type="domain" description="Response regulatory" evidence="6">
    <location>
        <begin position="5"/>
        <end position="120"/>
    </location>
</feature>
<dbReference type="Proteomes" id="UP000295741">
    <property type="component" value="Unassembled WGS sequence"/>
</dbReference>
<dbReference type="PANTHER" id="PTHR43214:SF41">
    <property type="entry name" value="NITRATE_NITRITE RESPONSE REGULATOR PROTEIN NARP"/>
    <property type="match status" value="1"/>
</dbReference>
<evidence type="ECO:0000259" key="5">
    <source>
        <dbReference type="PROSITE" id="PS50043"/>
    </source>
</evidence>
<organism evidence="7 8">
    <name type="scientific">Sediminibacterium goheungense</name>
    <dbReference type="NCBI Taxonomy" id="1086393"/>
    <lineage>
        <taxon>Bacteria</taxon>
        <taxon>Pseudomonadati</taxon>
        <taxon>Bacteroidota</taxon>
        <taxon>Chitinophagia</taxon>
        <taxon>Chitinophagales</taxon>
        <taxon>Chitinophagaceae</taxon>
        <taxon>Sediminibacterium</taxon>
    </lineage>
</organism>
<evidence type="ECO:0000256" key="3">
    <source>
        <dbReference type="ARBA" id="ARBA00023163"/>
    </source>
</evidence>
<dbReference type="InterPro" id="IPR011006">
    <property type="entry name" value="CheY-like_superfamily"/>
</dbReference>
<keyword evidence="2 7" id="KW-0238">DNA-binding</keyword>
<name>A0A4R6ITJ0_9BACT</name>
<evidence type="ECO:0000256" key="4">
    <source>
        <dbReference type="PROSITE-ProRule" id="PRU00169"/>
    </source>
</evidence>
<dbReference type="OrthoDB" id="965844at2"/>
<dbReference type="EMBL" id="SNWP01000012">
    <property type="protein sequence ID" value="TDO25852.1"/>
    <property type="molecule type" value="Genomic_DNA"/>
</dbReference>
<protein>
    <submittedName>
        <fullName evidence="7">DNA-binding NarL/FixJ family response regulator</fullName>
    </submittedName>
</protein>
<evidence type="ECO:0000313" key="7">
    <source>
        <dbReference type="EMBL" id="TDO25852.1"/>
    </source>
</evidence>